<name>A0A9P5L5F5_9HYPO</name>
<dbReference type="EMBL" id="JAANBB010000572">
    <property type="protein sequence ID" value="KAF7539112.1"/>
    <property type="molecule type" value="Genomic_DNA"/>
</dbReference>
<organism evidence="1 2">
    <name type="scientific">Cylindrodendrum hubeiense</name>
    <dbReference type="NCBI Taxonomy" id="595255"/>
    <lineage>
        <taxon>Eukaryota</taxon>
        <taxon>Fungi</taxon>
        <taxon>Dikarya</taxon>
        <taxon>Ascomycota</taxon>
        <taxon>Pezizomycotina</taxon>
        <taxon>Sordariomycetes</taxon>
        <taxon>Hypocreomycetidae</taxon>
        <taxon>Hypocreales</taxon>
        <taxon>Nectriaceae</taxon>
        <taxon>Cylindrodendrum</taxon>
    </lineage>
</organism>
<accession>A0A9P5L5F5</accession>
<comment type="caution">
    <text evidence="1">The sequence shown here is derived from an EMBL/GenBank/DDBJ whole genome shotgun (WGS) entry which is preliminary data.</text>
</comment>
<evidence type="ECO:0008006" key="3">
    <source>
        <dbReference type="Google" id="ProtNLM"/>
    </source>
</evidence>
<dbReference type="InterPro" id="IPR021986">
    <property type="entry name" value="Spherulin4"/>
</dbReference>
<dbReference type="Pfam" id="PF12138">
    <property type="entry name" value="Spherulin4"/>
    <property type="match status" value="1"/>
</dbReference>
<sequence>MVATTTSAGLPSDQPVVLVPLYIYPLEEAWEPLFDLARALPNVSFVTVINPCNGPGPDALPDASYCDVLHRLNSVPNIHCLGYVHCTYGTRPLDAIHADIDTYRGWNGTFQIDGIFFDETPSDPSIGLDFMRSASYYTKATWQQSLERKGLVVYNPGVVVNRAFFNAADWVVVFEQSLQHWQTPEVQDVLREVPSDLRKKSVAIVHSLSETGDDATDLTDEICSRGFGGIHLTEELGGGYTKWPVMWATVAHALAGNLA</sequence>
<dbReference type="OrthoDB" id="5342184at2759"/>
<dbReference type="PANTHER" id="PTHR35040:SF9">
    <property type="entry name" value="4-LIKE CELL SURFACE PROTEIN, PUTATIVE (AFU_ORTHOLOGUE AFUA_4G14080)-RELATED"/>
    <property type="match status" value="1"/>
</dbReference>
<keyword evidence="2" id="KW-1185">Reference proteome</keyword>
<evidence type="ECO:0000313" key="1">
    <source>
        <dbReference type="EMBL" id="KAF7539112.1"/>
    </source>
</evidence>
<proteinExistence type="predicted"/>
<gene>
    <name evidence="1" type="ORF">G7Z17_g12500</name>
</gene>
<dbReference type="Proteomes" id="UP000722485">
    <property type="component" value="Unassembled WGS sequence"/>
</dbReference>
<evidence type="ECO:0000313" key="2">
    <source>
        <dbReference type="Proteomes" id="UP000722485"/>
    </source>
</evidence>
<dbReference type="AlphaFoldDB" id="A0A9P5L5F5"/>
<dbReference type="PANTHER" id="PTHR35040">
    <property type="match status" value="1"/>
</dbReference>
<reference evidence="1" key="1">
    <citation type="submission" date="2020-03" db="EMBL/GenBank/DDBJ databases">
        <title>Draft Genome Sequence of Cylindrodendrum hubeiense.</title>
        <authorList>
            <person name="Buettner E."/>
            <person name="Kellner H."/>
        </authorList>
    </citation>
    <scope>NUCLEOTIDE SEQUENCE</scope>
    <source>
        <strain evidence="1">IHI 201604</strain>
    </source>
</reference>
<protein>
    <recommendedName>
        <fullName evidence="3">Spherulation-specific family 4</fullName>
    </recommendedName>
</protein>